<keyword evidence="2" id="KW-1185">Reference proteome</keyword>
<evidence type="ECO:0000313" key="2">
    <source>
        <dbReference type="Proteomes" id="UP000010556"/>
    </source>
</evidence>
<accession>L5LZ07</accession>
<dbReference type="Proteomes" id="UP000010556">
    <property type="component" value="Unassembled WGS sequence"/>
</dbReference>
<evidence type="ECO:0000313" key="1">
    <source>
        <dbReference type="EMBL" id="ELK30698.1"/>
    </source>
</evidence>
<dbReference type="eggNOG" id="KOG3637">
    <property type="taxonomic scope" value="Eukaryota"/>
</dbReference>
<proteinExistence type="predicted"/>
<organism evidence="1 2">
    <name type="scientific">Myotis davidii</name>
    <name type="common">David's myotis</name>
    <dbReference type="NCBI Taxonomy" id="225400"/>
    <lineage>
        <taxon>Eukaryota</taxon>
        <taxon>Metazoa</taxon>
        <taxon>Chordata</taxon>
        <taxon>Craniata</taxon>
        <taxon>Vertebrata</taxon>
        <taxon>Euteleostomi</taxon>
        <taxon>Mammalia</taxon>
        <taxon>Eutheria</taxon>
        <taxon>Laurasiatheria</taxon>
        <taxon>Chiroptera</taxon>
        <taxon>Yangochiroptera</taxon>
        <taxon>Vespertilionidae</taxon>
        <taxon>Myotis</taxon>
    </lineage>
</organism>
<name>L5LZ07_MYODS</name>
<reference evidence="2" key="1">
    <citation type="journal article" date="2013" name="Science">
        <title>Comparative analysis of bat genomes provides insight into the evolution of flight and immunity.</title>
        <authorList>
            <person name="Zhang G."/>
            <person name="Cowled C."/>
            <person name="Shi Z."/>
            <person name="Huang Z."/>
            <person name="Bishop-Lilly K.A."/>
            <person name="Fang X."/>
            <person name="Wynne J.W."/>
            <person name="Xiong Z."/>
            <person name="Baker M.L."/>
            <person name="Zhao W."/>
            <person name="Tachedjian M."/>
            <person name="Zhu Y."/>
            <person name="Zhou P."/>
            <person name="Jiang X."/>
            <person name="Ng J."/>
            <person name="Yang L."/>
            <person name="Wu L."/>
            <person name="Xiao J."/>
            <person name="Feng Y."/>
            <person name="Chen Y."/>
            <person name="Sun X."/>
            <person name="Zhang Y."/>
            <person name="Marsh G.A."/>
            <person name="Crameri G."/>
            <person name="Broder C.C."/>
            <person name="Frey K.G."/>
            <person name="Wang L.F."/>
            <person name="Wang J."/>
        </authorList>
    </citation>
    <scope>NUCLEOTIDE SEQUENCE [LARGE SCALE GENOMIC DNA]</scope>
</reference>
<gene>
    <name evidence="1" type="ORF">MDA_GLEAN10024638</name>
</gene>
<dbReference type="AlphaFoldDB" id="L5LZ07"/>
<dbReference type="EMBL" id="KB106585">
    <property type="protein sequence ID" value="ELK30698.1"/>
    <property type="molecule type" value="Genomic_DNA"/>
</dbReference>
<sequence length="94" mass="9769">MSNLLSSKLTVTPTKTHLTVPTMRGCSLDSTGQASSRFGSGLVTVRSQDKNQVVVAAERSSLGARLAGALHVYSLDSDWSPARVPAAPADAGRT</sequence>
<protein>
    <submittedName>
        <fullName evidence="1">Phosphatidylinositol-glycan-specific phospholipase D</fullName>
    </submittedName>
</protein>